<keyword evidence="3" id="KW-1185">Reference proteome</keyword>
<reference evidence="2 3" key="1">
    <citation type="submission" date="2020-08" db="EMBL/GenBank/DDBJ databases">
        <title>Sequencing the genomes of 1000 actinobacteria strains.</title>
        <authorList>
            <person name="Klenk H.-P."/>
        </authorList>
    </citation>
    <scope>NUCLEOTIDE SEQUENCE [LARGE SCALE GENOMIC DNA]</scope>
    <source>
        <strain evidence="2 3">DSM 41654</strain>
    </source>
</reference>
<evidence type="ECO:0000313" key="3">
    <source>
        <dbReference type="Proteomes" id="UP000540506"/>
    </source>
</evidence>
<feature type="transmembrane region" description="Helical" evidence="1">
    <location>
        <begin position="117"/>
        <end position="137"/>
    </location>
</feature>
<feature type="transmembrane region" description="Helical" evidence="1">
    <location>
        <begin position="182"/>
        <end position="203"/>
    </location>
</feature>
<dbReference type="Proteomes" id="UP000540506">
    <property type="component" value="Unassembled WGS sequence"/>
</dbReference>
<gene>
    <name evidence="2" type="ORF">FHR34_008208</name>
</gene>
<comment type="caution">
    <text evidence="2">The sequence shown here is derived from an EMBL/GenBank/DDBJ whole genome shotgun (WGS) entry which is preliminary data.</text>
</comment>
<protein>
    <submittedName>
        <fullName evidence="2">Uncharacterized protein</fullName>
    </submittedName>
</protein>
<evidence type="ECO:0000256" key="1">
    <source>
        <dbReference type="SAM" id="Phobius"/>
    </source>
</evidence>
<proteinExistence type="predicted"/>
<sequence length="217" mass="23251">MANDEAWKTAVALLDHEYVVVQRRGIRSMLEAVRVDAARRPEGARAVEAYLRKHTGRSALSVPAFEARLALWQLDPTRARRGVSALEIAFVVLVVLCVCLGDIAIGDGTLPTTARLAATTALTTLLLAATISPRLWLPVARAYRNATVATGSRSRPIMLGTVVLLLLMLVIDFTNGTLGAGALGPISIVFIAGATGLQAWRLWSSASPWKTRTDPKG</sequence>
<keyword evidence="1" id="KW-1133">Transmembrane helix</keyword>
<feature type="transmembrane region" description="Helical" evidence="1">
    <location>
        <begin position="157"/>
        <end position="176"/>
    </location>
</feature>
<accession>A0A7W7RBZ2</accession>
<dbReference type="AlphaFoldDB" id="A0A7W7RBZ2"/>
<keyword evidence="1" id="KW-0812">Transmembrane</keyword>
<organism evidence="2 3">
    <name type="scientific">Kitasatospora kifunensis</name>
    <name type="common">Streptomyces kifunensis</name>
    <dbReference type="NCBI Taxonomy" id="58351"/>
    <lineage>
        <taxon>Bacteria</taxon>
        <taxon>Bacillati</taxon>
        <taxon>Actinomycetota</taxon>
        <taxon>Actinomycetes</taxon>
        <taxon>Kitasatosporales</taxon>
        <taxon>Streptomycetaceae</taxon>
        <taxon>Kitasatospora</taxon>
    </lineage>
</organism>
<evidence type="ECO:0000313" key="2">
    <source>
        <dbReference type="EMBL" id="MBB4929109.1"/>
    </source>
</evidence>
<dbReference type="RefSeq" id="WP_184947148.1">
    <property type="nucleotide sequence ID" value="NZ_JACHJV010000004.1"/>
</dbReference>
<keyword evidence="1" id="KW-0472">Membrane</keyword>
<name>A0A7W7RBZ2_KITKI</name>
<feature type="transmembrane region" description="Helical" evidence="1">
    <location>
        <begin position="85"/>
        <end position="105"/>
    </location>
</feature>
<dbReference type="EMBL" id="JACHJV010000004">
    <property type="protein sequence ID" value="MBB4929109.1"/>
    <property type="molecule type" value="Genomic_DNA"/>
</dbReference>